<accession>A0A7W6K4B7</accession>
<comment type="caution">
    <text evidence="1">The sequence shown here is derived from an EMBL/GenBank/DDBJ whole genome shotgun (WGS) entry which is preliminary data.</text>
</comment>
<name>A0A7W6K4B7_9HYPH</name>
<protein>
    <submittedName>
        <fullName evidence="1">Uncharacterized protein</fullName>
    </submittedName>
</protein>
<keyword evidence="2" id="KW-1185">Reference proteome</keyword>
<reference evidence="1 2" key="1">
    <citation type="submission" date="2020-08" db="EMBL/GenBank/DDBJ databases">
        <title>Genomic Encyclopedia of Type Strains, Phase IV (KMG-IV): sequencing the most valuable type-strain genomes for metagenomic binning, comparative biology and taxonomic classification.</title>
        <authorList>
            <person name="Goeker M."/>
        </authorList>
    </citation>
    <scope>NUCLEOTIDE SEQUENCE [LARGE SCALE GENOMIC DNA]</scope>
    <source>
        <strain evidence="1 2">DSM 26385</strain>
    </source>
</reference>
<dbReference type="EMBL" id="JACIDU010000016">
    <property type="protein sequence ID" value="MBB4104973.1"/>
    <property type="molecule type" value="Genomic_DNA"/>
</dbReference>
<evidence type="ECO:0000313" key="1">
    <source>
        <dbReference type="EMBL" id="MBB4104973.1"/>
    </source>
</evidence>
<dbReference type="AlphaFoldDB" id="A0A7W6K4B7"/>
<evidence type="ECO:0000313" key="2">
    <source>
        <dbReference type="Proteomes" id="UP000584824"/>
    </source>
</evidence>
<gene>
    <name evidence="1" type="ORF">GGQ66_003556</name>
</gene>
<dbReference type="Proteomes" id="UP000584824">
    <property type="component" value="Unassembled WGS sequence"/>
</dbReference>
<organism evidence="1 2">
    <name type="scientific">Allorhizobium borbori</name>
    <dbReference type="NCBI Taxonomy" id="485907"/>
    <lineage>
        <taxon>Bacteria</taxon>
        <taxon>Pseudomonadati</taxon>
        <taxon>Pseudomonadota</taxon>
        <taxon>Alphaproteobacteria</taxon>
        <taxon>Hyphomicrobiales</taxon>
        <taxon>Rhizobiaceae</taxon>
        <taxon>Rhizobium/Agrobacterium group</taxon>
        <taxon>Allorhizobium</taxon>
    </lineage>
</organism>
<proteinExistence type="predicted"/>
<sequence>MGVFENVKVEGVQRAIDFLRRPVSRKVEIIFYTCALLVTVCSGIH</sequence>